<dbReference type="InterPro" id="IPR015867">
    <property type="entry name" value="N-reg_PII/ATP_PRibTrfase_C"/>
</dbReference>
<evidence type="ECO:0000256" key="5">
    <source>
        <dbReference type="PIRSR" id="PIRSR602678-1"/>
    </source>
</evidence>
<proteinExistence type="inferred from homology"/>
<dbReference type="PANTHER" id="PTHR13799">
    <property type="entry name" value="NGG1 INTERACTING FACTOR 3"/>
    <property type="match status" value="1"/>
</dbReference>
<organism evidence="6 7">
    <name type="scientific">Serpentinicella alkaliphila</name>
    <dbReference type="NCBI Taxonomy" id="1734049"/>
    <lineage>
        <taxon>Bacteria</taxon>
        <taxon>Bacillati</taxon>
        <taxon>Bacillota</taxon>
        <taxon>Clostridia</taxon>
        <taxon>Peptostreptococcales</taxon>
        <taxon>Natronincolaceae</taxon>
        <taxon>Serpentinicella</taxon>
    </lineage>
</organism>
<dbReference type="InterPro" id="IPR002678">
    <property type="entry name" value="DUF34/NIF3"/>
</dbReference>
<evidence type="ECO:0000313" key="6">
    <source>
        <dbReference type="EMBL" id="TCQ08062.1"/>
    </source>
</evidence>
<dbReference type="PANTHER" id="PTHR13799:SF14">
    <property type="entry name" value="GTP CYCLOHYDROLASE 1 TYPE 2 HOMOLOG"/>
    <property type="match status" value="1"/>
</dbReference>
<dbReference type="RefSeq" id="WP_132847234.1">
    <property type="nucleotide sequence ID" value="NZ_CP058648.1"/>
</dbReference>
<dbReference type="InterPro" id="IPR017221">
    <property type="entry name" value="DUF34/NIF3_bac"/>
</dbReference>
<feature type="binding site" evidence="5">
    <location>
        <position position="335"/>
    </location>
    <ligand>
        <name>a divalent metal cation</name>
        <dbReference type="ChEBI" id="CHEBI:60240"/>
        <label>1</label>
    </ligand>
</feature>
<dbReference type="SUPFAM" id="SSF102705">
    <property type="entry name" value="NIF3 (NGG1p interacting factor 3)-like"/>
    <property type="match status" value="1"/>
</dbReference>
<dbReference type="Pfam" id="PF01784">
    <property type="entry name" value="DUF34_NIF3"/>
    <property type="match status" value="1"/>
</dbReference>
<dbReference type="PIRSF" id="PIRSF037489">
    <property type="entry name" value="UCP037489_NIF3_YqfO"/>
    <property type="match status" value="1"/>
</dbReference>
<name>A0A4R2TYB2_9FIRM</name>
<dbReference type="EMBL" id="SLYC01000001">
    <property type="protein sequence ID" value="TCQ08062.1"/>
    <property type="molecule type" value="Genomic_DNA"/>
</dbReference>
<comment type="caution">
    <text evidence="6">The sequence shown here is derived from an EMBL/GenBank/DDBJ whole genome shotgun (WGS) entry which is preliminary data.</text>
</comment>
<keyword evidence="7" id="KW-1185">Reference proteome</keyword>
<protein>
    <recommendedName>
        <fullName evidence="2 4">GTP cyclohydrolase 1 type 2 homolog</fullName>
    </recommendedName>
</protein>
<feature type="binding site" evidence="5">
    <location>
        <position position="66"/>
    </location>
    <ligand>
        <name>a divalent metal cation</name>
        <dbReference type="ChEBI" id="CHEBI:60240"/>
        <label>1</label>
    </ligand>
</feature>
<feature type="binding site" evidence="5">
    <location>
        <position position="104"/>
    </location>
    <ligand>
        <name>a divalent metal cation</name>
        <dbReference type="ChEBI" id="CHEBI:60240"/>
        <label>1</label>
    </ligand>
</feature>
<feature type="binding site" evidence="5">
    <location>
        <position position="331"/>
    </location>
    <ligand>
        <name>a divalent metal cation</name>
        <dbReference type="ChEBI" id="CHEBI:60240"/>
        <label>1</label>
    </ligand>
</feature>
<dbReference type="Gene3D" id="3.30.70.120">
    <property type="match status" value="1"/>
</dbReference>
<gene>
    <name evidence="6" type="ORF">EDD79_1001149</name>
</gene>
<evidence type="ECO:0000256" key="3">
    <source>
        <dbReference type="ARBA" id="ARBA00022723"/>
    </source>
</evidence>
<dbReference type="AlphaFoldDB" id="A0A4R2TYB2"/>
<dbReference type="GO" id="GO:0005737">
    <property type="term" value="C:cytoplasm"/>
    <property type="evidence" value="ECO:0007669"/>
    <property type="project" value="TreeGrafter"/>
</dbReference>
<dbReference type="OrthoDB" id="9792792at2"/>
<comment type="similarity">
    <text evidence="1 4">Belongs to the GTP cyclohydrolase I type 2/NIF3 family.</text>
</comment>
<evidence type="ECO:0000313" key="7">
    <source>
        <dbReference type="Proteomes" id="UP000295504"/>
    </source>
</evidence>
<feature type="binding site" evidence="5">
    <location>
        <position position="65"/>
    </location>
    <ligand>
        <name>a divalent metal cation</name>
        <dbReference type="ChEBI" id="CHEBI:60240"/>
        <label>1</label>
    </ligand>
</feature>
<dbReference type="InterPro" id="IPR036069">
    <property type="entry name" value="DUF34/NIF3_sf"/>
</dbReference>
<dbReference type="NCBIfam" id="TIGR00486">
    <property type="entry name" value="YbgI_SA1388"/>
    <property type="match status" value="1"/>
</dbReference>
<dbReference type="Proteomes" id="UP000295504">
    <property type="component" value="Unassembled WGS sequence"/>
</dbReference>
<evidence type="ECO:0000256" key="2">
    <source>
        <dbReference type="ARBA" id="ARBA00022112"/>
    </source>
</evidence>
<accession>A0A4R2TYB2</accession>
<dbReference type="FunFam" id="3.40.1390.30:FF:000001">
    <property type="entry name" value="GTP cyclohydrolase 1 type 2"/>
    <property type="match status" value="1"/>
</dbReference>
<dbReference type="Gene3D" id="3.40.1390.30">
    <property type="entry name" value="NIF3 (NGG1p interacting factor 3)-like"/>
    <property type="match status" value="2"/>
</dbReference>
<sequence>MSRVRIVTDMIEKLSPKNIAFSWDNVGLQVGSPEAIVGKILICLDVNEKVIDEAINKGVQLIICHHPLIFKPLKNITNESYRGSLIIKAIQNNINIYTAHTNIDGAENGLNAYIGSMFNLKNPSILDPIVDGSIYKVTVFVPKGYEEAVSNEMANVGAGHIGNYSHCTFRTSGEGTFMALEDTNPFIGKKNELAKVEETKIETVVHEKYLRNVLDAMIKAHPYEEVAYDVYKLENPLKPTVGIGRVGILESPLLFKAIIENVKKSFEISHLKVVGNLNGIIKKIAIVNGSGSEYISRAAKLGCDLLITGDVKYHDAQLAEELNINLIDLGHYESEILFNNLIEKYLNQQFIKENINIEIIKSEVNGNPFTVV</sequence>
<evidence type="ECO:0000256" key="1">
    <source>
        <dbReference type="ARBA" id="ARBA00006964"/>
    </source>
</evidence>
<evidence type="ECO:0000256" key="4">
    <source>
        <dbReference type="PIRNR" id="PIRNR037489"/>
    </source>
</evidence>
<dbReference type="FunFam" id="3.30.70.120:FF:000006">
    <property type="entry name" value="GTP cyclohydrolase 1 type 2 homolog"/>
    <property type="match status" value="1"/>
</dbReference>
<dbReference type="GO" id="GO:0046872">
    <property type="term" value="F:metal ion binding"/>
    <property type="evidence" value="ECO:0007669"/>
    <property type="project" value="UniProtKB-UniRule"/>
</dbReference>
<reference evidence="6 7" key="1">
    <citation type="submission" date="2019-03" db="EMBL/GenBank/DDBJ databases">
        <title>Genomic Encyclopedia of Type Strains, Phase IV (KMG-IV): sequencing the most valuable type-strain genomes for metagenomic binning, comparative biology and taxonomic classification.</title>
        <authorList>
            <person name="Goeker M."/>
        </authorList>
    </citation>
    <scope>NUCLEOTIDE SEQUENCE [LARGE SCALE GENOMIC DNA]</scope>
    <source>
        <strain evidence="6 7">DSM 100013</strain>
    </source>
</reference>
<keyword evidence="3 4" id="KW-0479">Metal-binding</keyword>